<reference evidence="3 4" key="1">
    <citation type="submission" date="2019-03" db="EMBL/GenBank/DDBJ databases">
        <title>Draft genome sequences of novel Actinobacteria.</title>
        <authorList>
            <person name="Sahin N."/>
            <person name="Ay H."/>
            <person name="Saygin H."/>
        </authorList>
    </citation>
    <scope>NUCLEOTIDE SEQUENCE [LARGE SCALE GENOMIC DNA]</scope>
    <source>
        <strain evidence="3 4">H3C3</strain>
    </source>
</reference>
<proteinExistence type="predicted"/>
<dbReference type="Gene3D" id="3.40.50.150">
    <property type="entry name" value="Vaccinia Virus protein VP39"/>
    <property type="match status" value="1"/>
</dbReference>
<dbReference type="EMBL" id="SMKU01000012">
    <property type="protein sequence ID" value="TDD95364.1"/>
    <property type="molecule type" value="Genomic_DNA"/>
</dbReference>
<dbReference type="AlphaFoldDB" id="A0A4R5CDV7"/>
<dbReference type="InterPro" id="IPR029063">
    <property type="entry name" value="SAM-dependent_MTases_sf"/>
</dbReference>
<dbReference type="OrthoDB" id="65624at2"/>
<organism evidence="3 4">
    <name type="scientific">Actinomadura rubrisoli</name>
    <dbReference type="NCBI Taxonomy" id="2530368"/>
    <lineage>
        <taxon>Bacteria</taxon>
        <taxon>Bacillati</taxon>
        <taxon>Actinomycetota</taxon>
        <taxon>Actinomycetes</taxon>
        <taxon>Streptosporangiales</taxon>
        <taxon>Thermomonosporaceae</taxon>
        <taxon>Actinomadura</taxon>
    </lineage>
</organism>
<accession>A0A4R5CDV7</accession>
<keyword evidence="4" id="KW-1185">Reference proteome</keyword>
<dbReference type="CDD" id="cd02440">
    <property type="entry name" value="AdoMet_MTases"/>
    <property type="match status" value="1"/>
</dbReference>
<dbReference type="Proteomes" id="UP000294513">
    <property type="component" value="Unassembled WGS sequence"/>
</dbReference>
<name>A0A4R5CDV7_9ACTN</name>
<dbReference type="SUPFAM" id="SSF53335">
    <property type="entry name" value="S-adenosyl-L-methionine-dependent methyltransferases"/>
    <property type="match status" value="1"/>
</dbReference>
<gene>
    <name evidence="3" type="ORF">E1298_05165</name>
</gene>
<dbReference type="GO" id="GO:0032259">
    <property type="term" value="P:methylation"/>
    <property type="evidence" value="ECO:0007669"/>
    <property type="project" value="UniProtKB-KW"/>
</dbReference>
<dbReference type="PANTHER" id="PTHR44068">
    <property type="entry name" value="ZGC:194242"/>
    <property type="match status" value="1"/>
</dbReference>
<keyword evidence="1 3" id="KW-0808">Transferase</keyword>
<comment type="caution">
    <text evidence="3">The sequence shown here is derived from an EMBL/GenBank/DDBJ whole genome shotgun (WGS) entry which is preliminary data.</text>
</comment>
<dbReference type="InterPro" id="IPR013216">
    <property type="entry name" value="Methyltransf_11"/>
</dbReference>
<dbReference type="PANTHER" id="PTHR44068:SF11">
    <property type="entry name" value="GERANYL DIPHOSPHATE 2-C-METHYLTRANSFERASE"/>
    <property type="match status" value="1"/>
</dbReference>
<evidence type="ECO:0000313" key="3">
    <source>
        <dbReference type="EMBL" id="TDD95364.1"/>
    </source>
</evidence>
<feature type="domain" description="Methyltransferase type 11" evidence="2">
    <location>
        <begin position="61"/>
        <end position="155"/>
    </location>
</feature>
<sequence>MHPSHNERPIVTDLNLDVIGKVRWNDSYVLTEQPNLWGDPPVPFVTTAADYFAGDGAQTVLDLPVGDGRNLPELAERFSTVVGADSSDNAIGIAAGRAAAAGYRNVLLLKADVYATGFADASFDGVFCCDVLGHLQEPARAIRELLRITRPGHHLMANVFALEDSTRGVDMVPIGDETYLFDDRFYFRFYDKSAAKELVDEVEDAADLVALEPVTWTEPPHEGYREYEHEHVSWLFTLRKHT</sequence>
<evidence type="ECO:0000259" key="2">
    <source>
        <dbReference type="Pfam" id="PF08241"/>
    </source>
</evidence>
<keyword evidence="3" id="KW-0489">Methyltransferase</keyword>
<dbReference type="Pfam" id="PF08241">
    <property type="entry name" value="Methyltransf_11"/>
    <property type="match status" value="1"/>
</dbReference>
<evidence type="ECO:0000256" key="1">
    <source>
        <dbReference type="ARBA" id="ARBA00022679"/>
    </source>
</evidence>
<dbReference type="GO" id="GO:0008757">
    <property type="term" value="F:S-adenosylmethionine-dependent methyltransferase activity"/>
    <property type="evidence" value="ECO:0007669"/>
    <property type="project" value="InterPro"/>
</dbReference>
<dbReference type="InterPro" id="IPR050447">
    <property type="entry name" value="Erg6_SMT_methyltransf"/>
</dbReference>
<evidence type="ECO:0000313" key="4">
    <source>
        <dbReference type="Proteomes" id="UP000294513"/>
    </source>
</evidence>
<protein>
    <submittedName>
        <fullName evidence="3">Class I SAM-dependent methyltransferase</fullName>
    </submittedName>
</protein>